<dbReference type="EC" id="3.1.6.4" evidence="8"/>
<dbReference type="FunFam" id="3.40.720.10:FF:000004">
    <property type="entry name" value="Arylsulfatase E"/>
    <property type="match status" value="1"/>
</dbReference>
<accession>A0A0G1FRQ2</accession>
<dbReference type="InterPro" id="IPR036439">
    <property type="entry name" value="Dockerin_dom_sf"/>
</dbReference>
<dbReference type="InterPro" id="IPR022409">
    <property type="entry name" value="PKD/Chitinase_dom"/>
</dbReference>
<keyword evidence="6" id="KW-0732">Signal</keyword>
<dbReference type="GO" id="GO:0043890">
    <property type="term" value="F:N-acetylgalactosamine-6-sulfatase activity"/>
    <property type="evidence" value="ECO:0007669"/>
    <property type="project" value="UniProtKB-EC"/>
</dbReference>
<dbReference type="Gene3D" id="2.60.40.10">
    <property type="entry name" value="Immunoglobulins"/>
    <property type="match status" value="1"/>
</dbReference>
<name>A0A0G1FRQ2_9BACT</name>
<dbReference type="InterPro" id="IPR000917">
    <property type="entry name" value="Sulfatase_N"/>
</dbReference>
<evidence type="ECO:0000313" key="8">
    <source>
        <dbReference type="EMBL" id="KKS97696.1"/>
    </source>
</evidence>
<dbReference type="CDD" id="cd00146">
    <property type="entry name" value="PKD"/>
    <property type="match status" value="1"/>
</dbReference>
<dbReference type="InterPro" id="IPR000601">
    <property type="entry name" value="PKD_dom"/>
</dbReference>
<dbReference type="SMART" id="SM00089">
    <property type="entry name" value="PKD"/>
    <property type="match status" value="1"/>
</dbReference>
<dbReference type="PANTHER" id="PTHR42693">
    <property type="entry name" value="ARYLSULFATASE FAMILY MEMBER"/>
    <property type="match status" value="1"/>
</dbReference>
<dbReference type="EMBL" id="LCFP01000006">
    <property type="protein sequence ID" value="KKS97696.1"/>
    <property type="molecule type" value="Genomic_DNA"/>
</dbReference>
<dbReference type="Gene3D" id="3.40.720.10">
    <property type="entry name" value="Alkaline Phosphatase, subunit A"/>
    <property type="match status" value="1"/>
</dbReference>
<dbReference type="SUPFAM" id="SSF49299">
    <property type="entry name" value="PKD domain"/>
    <property type="match status" value="1"/>
</dbReference>
<proteinExistence type="inferred from homology"/>
<dbReference type="PROSITE" id="PS00523">
    <property type="entry name" value="SULFATASE_1"/>
    <property type="match status" value="1"/>
</dbReference>
<dbReference type="GO" id="GO:0000272">
    <property type="term" value="P:polysaccharide catabolic process"/>
    <property type="evidence" value="ECO:0007669"/>
    <property type="project" value="InterPro"/>
</dbReference>
<evidence type="ECO:0000256" key="1">
    <source>
        <dbReference type="ARBA" id="ARBA00008779"/>
    </source>
</evidence>
<dbReference type="Gene3D" id="3.30.1120.10">
    <property type="match status" value="1"/>
</dbReference>
<dbReference type="PROSITE" id="PS50093">
    <property type="entry name" value="PKD"/>
    <property type="match status" value="1"/>
</dbReference>
<dbReference type="CDD" id="cd16026">
    <property type="entry name" value="GALNS_like"/>
    <property type="match status" value="1"/>
</dbReference>
<feature type="chain" id="PRO_5002537192" evidence="6">
    <location>
        <begin position="19"/>
        <end position="602"/>
    </location>
</feature>
<dbReference type="CDD" id="cd14256">
    <property type="entry name" value="Dockerin_I"/>
    <property type="match status" value="1"/>
</dbReference>
<dbReference type="AlphaFoldDB" id="A0A0G1FRQ2"/>
<dbReference type="InterPro" id="IPR018247">
    <property type="entry name" value="EF_Hand_1_Ca_BS"/>
</dbReference>
<feature type="domain" description="PKD" evidence="7">
    <location>
        <begin position="442"/>
        <end position="512"/>
    </location>
</feature>
<gene>
    <name evidence="8" type="ORF">UV73_C0006G0050</name>
</gene>
<dbReference type="GO" id="GO:0046872">
    <property type="term" value="F:metal ion binding"/>
    <property type="evidence" value="ECO:0007669"/>
    <property type="project" value="UniProtKB-KW"/>
</dbReference>
<dbReference type="PROSITE" id="PS00018">
    <property type="entry name" value="EF_HAND_1"/>
    <property type="match status" value="1"/>
</dbReference>
<comment type="caution">
    <text evidence="8">The sequence shown here is derived from an EMBL/GenBank/DDBJ whole genome shotgun (WGS) entry which is preliminary data.</text>
</comment>
<dbReference type="Pfam" id="PF00884">
    <property type="entry name" value="Sulfatase"/>
    <property type="match status" value="1"/>
</dbReference>
<evidence type="ECO:0000256" key="4">
    <source>
        <dbReference type="ARBA" id="ARBA00022837"/>
    </source>
</evidence>
<dbReference type="InterPro" id="IPR017850">
    <property type="entry name" value="Alkaline_phosphatase_core_sf"/>
</dbReference>
<dbReference type="Proteomes" id="UP000034894">
    <property type="component" value="Unassembled WGS sequence"/>
</dbReference>
<dbReference type="InterPro" id="IPR050738">
    <property type="entry name" value="Sulfatase"/>
</dbReference>
<organism evidence="8 9">
    <name type="scientific">Candidatus Gottesmanbacteria bacterium GW2011_GWA2_43_14</name>
    <dbReference type="NCBI Taxonomy" id="1618443"/>
    <lineage>
        <taxon>Bacteria</taxon>
        <taxon>Candidatus Gottesmaniibacteriota</taxon>
    </lineage>
</organism>
<dbReference type="GO" id="GO:0004065">
    <property type="term" value="F:arylsulfatase activity"/>
    <property type="evidence" value="ECO:0007669"/>
    <property type="project" value="TreeGrafter"/>
</dbReference>
<dbReference type="STRING" id="1618443.UV73_C0006G0050"/>
<keyword evidence="4" id="KW-0106">Calcium</keyword>
<feature type="compositionally biased region" description="Low complexity" evidence="5">
    <location>
        <begin position="537"/>
        <end position="551"/>
    </location>
</feature>
<dbReference type="InterPro" id="IPR024607">
    <property type="entry name" value="Sulfatase_CS"/>
</dbReference>
<dbReference type="PANTHER" id="PTHR42693:SF33">
    <property type="entry name" value="ARYLSULFATASE"/>
    <property type="match status" value="1"/>
</dbReference>
<feature type="region of interest" description="Disordered" evidence="5">
    <location>
        <begin position="527"/>
        <end position="553"/>
    </location>
</feature>
<evidence type="ECO:0000313" key="9">
    <source>
        <dbReference type="Proteomes" id="UP000034894"/>
    </source>
</evidence>
<evidence type="ECO:0000256" key="3">
    <source>
        <dbReference type="ARBA" id="ARBA00022801"/>
    </source>
</evidence>
<sequence length="602" mass="64732">MKKFVFIFFFLFPLAVPAGISAQTLPVKPNIVFILADDLGYGDLGSYGSTKIKTPNIDKLAQGGSKFSQFYANSGVCCPTRAAFVTGRYSRRVGIDEIISISGTSSQKGLAASEITIAELLKSKSYKTGIIGKWHLGHQTQYNPTLHGFDYWYGVWYSNNYNGGQIPLMRGTEVIENPADLSMLTHNFTSEAVNFINQNKNIPFFLYLAYTAPHAPLVAHPDFAGKSLDGTYGDVVEEMDWGVGQVVAEIDKLGLRNNTLIVFASDNGPAIANAPQGGSAGPLYCGKGTYYEGGIRVPFIANWPGFISSGRTVDKIGAIFDLYPTFAKLTGAALPMDRAIDGQDLSSVIFGNGERPDDDIAFTWLSKNKAVIAGKWKLMTQSSGGQTWMAECGMVSNPQMLFNLASDIGEKNNLSSQHPQLVSFLSNELTAAQNSLNQPGNQPPVANFSVSPGINALTVNFNAGASSDRIGTVSKYTWNFDDGTSSNSKEVSHTYSANGKYFVTLTVEDNLGLTDGRLYELTMPLSVTASPTPPATKSPTPTSPAGKAGDANGDGKVDGLDYVVWLNNYNKTVTTGAAGGDFDKNGKADGLDYVIWLNNYNK</sequence>
<protein>
    <submittedName>
        <fullName evidence="8">N-acetylgalactosamine-6-sulfatase</fullName>
        <ecNumber evidence="8">3.1.6.4</ecNumber>
    </submittedName>
</protein>
<evidence type="ECO:0000256" key="6">
    <source>
        <dbReference type="SAM" id="SignalP"/>
    </source>
</evidence>
<dbReference type="Gene3D" id="1.10.1330.10">
    <property type="entry name" value="Dockerin domain"/>
    <property type="match status" value="1"/>
</dbReference>
<feature type="signal peptide" evidence="6">
    <location>
        <begin position="1"/>
        <end position="18"/>
    </location>
</feature>
<dbReference type="Pfam" id="PF18911">
    <property type="entry name" value="PKD_4"/>
    <property type="match status" value="1"/>
</dbReference>
<keyword evidence="2" id="KW-0479">Metal-binding</keyword>
<dbReference type="InterPro" id="IPR013783">
    <property type="entry name" value="Ig-like_fold"/>
</dbReference>
<comment type="similarity">
    <text evidence="1">Belongs to the sulfatase family.</text>
</comment>
<keyword evidence="3 8" id="KW-0378">Hydrolase</keyword>
<evidence type="ECO:0000259" key="7">
    <source>
        <dbReference type="PROSITE" id="PS50093"/>
    </source>
</evidence>
<reference evidence="8 9" key="1">
    <citation type="journal article" date="2015" name="Nature">
        <title>rRNA introns, odd ribosomes, and small enigmatic genomes across a large radiation of phyla.</title>
        <authorList>
            <person name="Brown C.T."/>
            <person name="Hug L.A."/>
            <person name="Thomas B.C."/>
            <person name="Sharon I."/>
            <person name="Castelle C.J."/>
            <person name="Singh A."/>
            <person name="Wilkins M.J."/>
            <person name="Williams K.H."/>
            <person name="Banfield J.F."/>
        </authorList>
    </citation>
    <scope>NUCLEOTIDE SEQUENCE [LARGE SCALE GENOMIC DNA]</scope>
</reference>
<dbReference type="InterPro" id="IPR035986">
    <property type="entry name" value="PKD_dom_sf"/>
</dbReference>
<dbReference type="SUPFAM" id="SSF63446">
    <property type="entry name" value="Type I dockerin domain"/>
    <property type="match status" value="1"/>
</dbReference>
<dbReference type="PATRIC" id="fig|1618443.3.peg.1006"/>
<dbReference type="SUPFAM" id="SSF53649">
    <property type="entry name" value="Alkaline phosphatase-like"/>
    <property type="match status" value="1"/>
</dbReference>
<evidence type="ECO:0000256" key="2">
    <source>
        <dbReference type="ARBA" id="ARBA00022723"/>
    </source>
</evidence>
<evidence type="ECO:0000256" key="5">
    <source>
        <dbReference type="SAM" id="MobiDB-lite"/>
    </source>
</evidence>